<organism evidence="1 2">
    <name type="scientific">Telluria aromaticivorans</name>
    <dbReference type="NCBI Taxonomy" id="2725995"/>
    <lineage>
        <taxon>Bacteria</taxon>
        <taxon>Pseudomonadati</taxon>
        <taxon>Pseudomonadota</taxon>
        <taxon>Betaproteobacteria</taxon>
        <taxon>Burkholderiales</taxon>
        <taxon>Oxalobacteraceae</taxon>
        <taxon>Telluria group</taxon>
        <taxon>Telluria</taxon>
    </lineage>
</organism>
<keyword evidence="2" id="KW-1185">Reference proteome</keyword>
<dbReference type="RefSeq" id="WP_171080116.1">
    <property type="nucleotide sequence ID" value="NZ_JABAIV010000001.1"/>
</dbReference>
<gene>
    <name evidence="1" type="ORF">HGB41_00865</name>
</gene>
<evidence type="ECO:0000313" key="1">
    <source>
        <dbReference type="EMBL" id="NNG21556.1"/>
    </source>
</evidence>
<accession>A0A7Y2JV41</accession>
<protein>
    <submittedName>
        <fullName evidence="1">Uncharacterized protein</fullName>
    </submittedName>
</protein>
<dbReference type="EMBL" id="JABAIV010000001">
    <property type="protein sequence ID" value="NNG21556.1"/>
    <property type="molecule type" value="Genomic_DNA"/>
</dbReference>
<evidence type="ECO:0000313" key="2">
    <source>
        <dbReference type="Proteomes" id="UP000533905"/>
    </source>
</evidence>
<dbReference type="Proteomes" id="UP000533905">
    <property type="component" value="Unassembled WGS sequence"/>
</dbReference>
<sequence length="95" mass="10866">MFLLSMGDKTFLHLENLGSGRPYGHLKVRSSFLRELAYLECLGYIRYKPPLEGLDDLRQFEEGGVLPEHIELTDRGKEFLALRAKDPGVTLRACR</sequence>
<comment type="caution">
    <text evidence="1">The sequence shown here is derived from an EMBL/GenBank/DDBJ whole genome shotgun (WGS) entry which is preliminary data.</text>
</comment>
<proteinExistence type="predicted"/>
<reference evidence="1 2" key="1">
    <citation type="submission" date="2020-04" db="EMBL/GenBank/DDBJ databases">
        <title>Massilia sp. nov., a cold adapted bacteria isolated from Arctic soil.</title>
        <authorList>
            <person name="Son J."/>
            <person name="Ka J.-O."/>
        </authorList>
    </citation>
    <scope>NUCLEOTIDE SEQUENCE [LARGE SCALE GENOMIC DNA]</scope>
    <source>
        <strain evidence="1 2">ML15P13</strain>
    </source>
</reference>
<name>A0A7Y2JV41_9BURK</name>
<dbReference type="AlphaFoldDB" id="A0A7Y2JV41"/>